<comment type="caution">
    <text evidence="2">The sequence shown here is derived from an EMBL/GenBank/DDBJ whole genome shotgun (WGS) entry which is preliminary data.</text>
</comment>
<dbReference type="Proteomes" id="UP000886595">
    <property type="component" value="Unassembled WGS sequence"/>
</dbReference>
<sequence length="116" mass="13450">MGRAKMEAEAQRRFLTRWPPVMEKKRDFWWSNFTDLRQTLQLLRARDDGEESMSQRLSRSVVFRPKRVGTEAPYTRSCGTEGRNKDGPQVPSCDTVYDYILFRGSDIKVDLATSIG</sequence>
<dbReference type="AlphaFoldDB" id="A0A8X7WES1"/>
<reference evidence="2 3" key="1">
    <citation type="submission" date="2020-02" db="EMBL/GenBank/DDBJ databases">
        <authorList>
            <person name="Ma Q."/>
            <person name="Huang Y."/>
            <person name="Song X."/>
            <person name="Pei D."/>
        </authorList>
    </citation>
    <scope>NUCLEOTIDE SEQUENCE [LARGE SCALE GENOMIC DNA]</scope>
    <source>
        <strain evidence="2">Sxm20200214</strain>
        <tissue evidence="2">Leaf</tissue>
    </source>
</reference>
<evidence type="ECO:0000259" key="1">
    <source>
        <dbReference type="Pfam" id="PF12701"/>
    </source>
</evidence>
<name>A0A8X7WES1_BRACI</name>
<feature type="domain" description="Lsm14-like N-terminal" evidence="1">
    <location>
        <begin position="76"/>
        <end position="108"/>
    </location>
</feature>
<dbReference type="InterPro" id="IPR025609">
    <property type="entry name" value="Lsm14-like_N"/>
</dbReference>
<dbReference type="OrthoDB" id="21539at2759"/>
<dbReference type="GO" id="GO:0033962">
    <property type="term" value="P:P-body assembly"/>
    <property type="evidence" value="ECO:0007669"/>
    <property type="project" value="TreeGrafter"/>
</dbReference>
<keyword evidence="3" id="KW-1185">Reference proteome</keyword>
<dbReference type="Pfam" id="PF12701">
    <property type="entry name" value="LSM14"/>
    <property type="match status" value="1"/>
</dbReference>
<dbReference type="GO" id="GO:0034063">
    <property type="term" value="P:stress granule assembly"/>
    <property type="evidence" value="ECO:0007669"/>
    <property type="project" value="TreeGrafter"/>
</dbReference>
<dbReference type="GO" id="GO:0003729">
    <property type="term" value="F:mRNA binding"/>
    <property type="evidence" value="ECO:0007669"/>
    <property type="project" value="TreeGrafter"/>
</dbReference>
<gene>
    <name evidence="2" type="ORF">Bca52824_011127</name>
</gene>
<dbReference type="InterPro" id="IPR010920">
    <property type="entry name" value="LSM_dom_sf"/>
</dbReference>
<dbReference type="Gene3D" id="2.30.30.100">
    <property type="match status" value="1"/>
</dbReference>
<evidence type="ECO:0000313" key="2">
    <source>
        <dbReference type="EMBL" id="KAG2328399.1"/>
    </source>
</evidence>
<dbReference type="EMBL" id="JAAMPC010000002">
    <property type="protein sequence ID" value="KAG2328399.1"/>
    <property type="molecule type" value="Genomic_DNA"/>
</dbReference>
<dbReference type="PANTHER" id="PTHR13586">
    <property type="entry name" value="SCD6 PROTEIN-RELATED"/>
    <property type="match status" value="1"/>
</dbReference>
<accession>A0A8X7WES1</accession>
<dbReference type="GO" id="GO:0000932">
    <property type="term" value="C:P-body"/>
    <property type="evidence" value="ECO:0007669"/>
    <property type="project" value="TreeGrafter"/>
</dbReference>
<organism evidence="2 3">
    <name type="scientific">Brassica carinata</name>
    <name type="common">Ethiopian mustard</name>
    <name type="synonym">Abyssinian cabbage</name>
    <dbReference type="NCBI Taxonomy" id="52824"/>
    <lineage>
        <taxon>Eukaryota</taxon>
        <taxon>Viridiplantae</taxon>
        <taxon>Streptophyta</taxon>
        <taxon>Embryophyta</taxon>
        <taxon>Tracheophyta</taxon>
        <taxon>Spermatophyta</taxon>
        <taxon>Magnoliopsida</taxon>
        <taxon>eudicotyledons</taxon>
        <taxon>Gunneridae</taxon>
        <taxon>Pentapetalae</taxon>
        <taxon>rosids</taxon>
        <taxon>malvids</taxon>
        <taxon>Brassicales</taxon>
        <taxon>Brassicaceae</taxon>
        <taxon>Brassiceae</taxon>
        <taxon>Brassica</taxon>
    </lineage>
</organism>
<dbReference type="SUPFAM" id="SSF50182">
    <property type="entry name" value="Sm-like ribonucleoproteins"/>
    <property type="match status" value="1"/>
</dbReference>
<proteinExistence type="predicted"/>
<protein>
    <recommendedName>
        <fullName evidence="1">Lsm14-like N-terminal domain-containing protein</fullName>
    </recommendedName>
</protein>
<evidence type="ECO:0000313" key="3">
    <source>
        <dbReference type="Proteomes" id="UP000886595"/>
    </source>
</evidence>
<dbReference type="PANTHER" id="PTHR13586:SF23">
    <property type="entry name" value="DECAPPING 5-LIKE PROTEIN-RELATED"/>
    <property type="match status" value="1"/>
</dbReference>